<proteinExistence type="predicted"/>
<dbReference type="AlphaFoldDB" id="Q0UHB4"/>
<dbReference type="KEGG" id="pno:SNOG_08850"/>
<accession>Q0UHB4</accession>
<dbReference type="RefSeq" id="XP_001799154.1">
    <property type="nucleotide sequence ID" value="XM_001799102.1"/>
</dbReference>
<evidence type="ECO:0000313" key="2">
    <source>
        <dbReference type="Proteomes" id="UP000001055"/>
    </source>
</evidence>
<evidence type="ECO:0000313" key="1">
    <source>
        <dbReference type="EMBL" id="EAT84018.1"/>
    </source>
</evidence>
<organism evidence="1 2">
    <name type="scientific">Phaeosphaeria nodorum (strain SN15 / ATCC MYA-4574 / FGSC 10173)</name>
    <name type="common">Glume blotch fungus</name>
    <name type="synonym">Parastagonospora nodorum</name>
    <dbReference type="NCBI Taxonomy" id="321614"/>
    <lineage>
        <taxon>Eukaryota</taxon>
        <taxon>Fungi</taxon>
        <taxon>Dikarya</taxon>
        <taxon>Ascomycota</taxon>
        <taxon>Pezizomycotina</taxon>
        <taxon>Dothideomycetes</taxon>
        <taxon>Pleosporomycetidae</taxon>
        <taxon>Pleosporales</taxon>
        <taxon>Pleosporineae</taxon>
        <taxon>Phaeosphaeriaceae</taxon>
        <taxon>Parastagonospora</taxon>
    </lineage>
</organism>
<dbReference type="GeneID" id="5976053"/>
<protein>
    <submittedName>
        <fullName evidence="1">Uncharacterized protein</fullName>
    </submittedName>
</protein>
<dbReference type="Proteomes" id="UP000001055">
    <property type="component" value="Unassembled WGS sequence"/>
</dbReference>
<gene>
    <name evidence="1" type="ORF">SNOG_08850</name>
</gene>
<dbReference type="InParanoid" id="Q0UHB4"/>
<name>Q0UHB4_PHANO</name>
<reference evidence="2" key="1">
    <citation type="journal article" date="2007" name="Plant Cell">
        <title>Dothideomycete-plant interactions illuminated by genome sequencing and EST analysis of the wheat pathogen Stagonospora nodorum.</title>
        <authorList>
            <person name="Hane J.K."/>
            <person name="Lowe R.G."/>
            <person name="Solomon P.S."/>
            <person name="Tan K.C."/>
            <person name="Schoch C.L."/>
            <person name="Spatafora J.W."/>
            <person name="Crous P.W."/>
            <person name="Kodira C."/>
            <person name="Birren B.W."/>
            <person name="Galagan J.E."/>
            <person name="Torriani S.F."/>
            <person name="McDonald B.A."/>
            <person name="Oliver R.P."/>
        </authorList>
    </citation>
    <scope>NUCLEOTIDE SEQUENCE [LARGE SCALE GENOMIC DNA]</scope>
    <source>
        <strain evidence="2">SN15 / ATCC MYA-4574 / FGSC 10173</strain>
    </source>
</reference>
<dbReference type="VEuPathDB" id="FungiDB:JI435_434830"/>
<sequence length="125" mass="14215">MFVQYVLIFIGEQAEIVAEKQLEGRSLETTDEVGNEFKDAPLVLKEHFAAELWPEIQGTVTTKFATKELLCLADLYQGIIASRRARNIIADRRRIKNAQQNHRTHCALNCGKEKRADKVLANFEA</sequence>
<dbReference type="EMBL" id="CH445337">
    <property type="protein sequence ID" value="EAT84018.1"/>
    <property type="molecule type" value="Genomic_DNA"/>
</dbReference>